<feature type="transmembrane region" description="Helical" evidence="2">
    <location>
        <begin position="48"/>
        <end position="68"/>
    </location>
</feature>
<name>A0ABT6XFD1_9GAMM</name>
<evidence type="ECO:0000256" key="2">
    <source>
        <dbReference type="SAM" id="Phobius"/>
    </source>
</evidence>
<sequence>MNPTLRTHDINRSRWRLLAPALATLALLPGRASASLLSGEALDTAANVIAWIALLIVPVVLITVFWLVHILPEKIAEKRRHPQLSAIKTLCLLSLVFGGLLWPLAWLWAYTKPVLHKMAYGTDVDDHAHHGEALSPLHDAGMDRHAASQPAPTVTADEPPAESRQAEVDELKRRIRSLEMALAMATDPRRGGPPGPGERGE</sequence>
<evidence type="ECO:0000256" key="1">
    <source>
        <dbReference type="SAM" id="MobiDB-lite"/>
    </source>
</evidence>
<dbReference type="Proteomes" id="UP001321580">
    <property type="component" value="Unassembled WGS sequence"/>
</dbReference>
<dbReference type="EMBL" id="JASGBI010000001">
    <property type="protein sequence ID" value="MDI9238580.1"/>
    <property type="molecule type" value="Genomic_DNA"/>
</dbReference>
<keyword evidence="4" id="KW-1185">Reference proteome</keyword>
<keyword evidence="2" id="KW-0472">Membrane</keyword>
<gene>
    <name evidence="3" type="ORF">QLQ15_06585</name>
</gene>
<protein>
    <submittedName>
        <fullName evidence="3">DUF3302 domain-containing protein</fullName>
    </submittedName>
</protein>
<feature type="transmembrane region" description="Helical" evidence="2">
    <location>
        <begin position="89"/>
        <end position="109"/>
    </location>
</feature>
<keyword evidence="2" id="KW-1133">Transmembrane helix</keyword>
<dbReference type="RefSeq" id="WP_283212033.1">
    <property type="nucleotide sequence ID" value="NZ_JASGBI010000001.1"/>
</dbReference>
<dbReference type="Pfam" id="PF11742">
    <property type="entry name" value="DUF3302"/>
    <property type="match status" value="1"/>
</dbReference>
<evidence type="ECO:0000313" key="3">
    <source>
        <dbReference type="EMBL" id="MDI9238580.1"/>
    </source>
</evidence>
<feature type="region of interest" description="Disordered" evidence="1">
    <location>
        <begin position="142"/>
        <end position="169"/>
    </location>
</feature>
<keyword evidence="2" id="KW-0812">Transmembrane</keyword>
<proteinExistence type="predicted"/>
<feature type="compositionally biased region" description="Pro residues" evidence="1">
    <location>
        <begin position="191"/>
        <end position="201"/>
    </location>
</feature>
<reference evidence="3 4" key="1">
    <citation type="submission" date="2023-05" db="EMBL/GenBank/DDBJ databases">
        <title>Lysobacter sp. strain LF1 Genome sequencing and assembly.</title>
        <authorList>
            <person name="Jung Y."/>
        </authorList>
    </citation>
    <scope>NUCLEOTIDE SEQUENCE [LARGE SCALE GENOMIC DNA]</scope>
    <source>
        <strain evidence="3 4">LF1</strain>
    </source>
</reference>
<feature type="region of interest" description="Disordered" evidence="1">
    <location>
        <begin position="182"/>
        <end position="201"/>
    </location>
</feature>
<comment type="caution">
    <text evidence="3">The sequence shown here is derived from an EMBL/GenBank/DDBJ whole genome shotgun (WGS) entry which is preliminary data.</text>
</comment>
<dbReference type="InterPro" id="IPR011223">
    <property type="entry name" value="UCP028770"/>
</dbReference>
<accession>A0ABT6XFD1</accession>
<organism evidence="3 4">
    <name type="scientific">Lysobacter stagni</name>
    <dbReference type="NCBI Taxonomy" id="3045172"/>
    <lineage>
        <taxon>Bacteria</taxon>
        <taxon>Pseudomonadati</taxon>
        <taxon>Pseudomonadota</taxon>
        <taxon>Gammaproteobacteria</taxon>
        <taxon>Lysobacterales</taxon>
        <taxon>Lysobacteraceae</taxon>
        <taxon>Lysobacter</taxon>
    </lineage>
</organism>
<evidence type="ECO:0000313" key="4">
    <source>
        <dbReference type="Proteomes" id="UP001321580"/>
    </source>
</evidence>